<protein>
    <recommendedName>
        <fullName evidence="3">LPP20 lipoprotein</fullName>
    </recommendedName>
</protein>
<proteinExistence type="predicted"/>
<dbReference type="OrthoDB" id="5459275at2"/>
<sequence>MLRIVQSILLSVLILAVFMFLPGCRKNIPQTATSVVEKVEKDPNFIEISDKTEAFYKGFFQVVGRGSGENKAMALLAARSVAQARLVEIINGVEVERQTLVEKGRIKSDQLRLKSSGVIRFASVCGERYNPAENTAEVCMRLALRTGNLEDIVEFLIDNVE</sequence>
<gene>
    <name evidence="1" type="ORF">SAMN05660337_3362</name>
</gene>
<dbReference type="AlphaFoldDB" id="A0A1G9LFS9"/>
<dbReference type="RefSeq" id="WP_092163191.1">
    <property type="nucleotide sequence ID" value="NZ_FNGA01000007.1"/>
</dbReference>
<keyword evidence="2" id="KW-1185">Reference proteome</keyword>
<dbReference type="EMBL" id="FNGA01000007">
    <property type="protein sequence ID" value="SDL60653.1"/>
    <property type="molecule type" value="Genomic_DNA"/>
</dbReference>
<evidence type="ECO:0000313" key="2">
    <source>
        <dbReference type="Proteomes" id="UP000199053"/>
    </source>
</evidence>
<accession>A0A1G9LFS9</accession>
<evidence type="ECO:0000313" key="1">
    <source>
        <dbReference type="EMBL" id="SDL60653.1"/>
    </source>
</evidence>
<reference evidence="2" key="1">
    <citation type="submission" date="2016-10" db="EMBL/GenBank/DDBJ databases">
        <authorList>
            <person name="Varghese N."/>
            <person name="Submissions S."/>
        </authorList>
    </citation>
    <scope>NUCLEOTIDE SEQUENCE [LARGE SCALE GENOMIC DNA]</scope>
    <source>
        <strain evidence="2">DSM 16995</strain>
    </source>
</reference>
<dbReference type="STRING" id="246191.SAMN05660337_3362"/>
<organism evidence="1 2">
    <name type="scientific">Maridesulfovibrio ferrireducens</name>
    <dbReference type="NCBI Taxonomy" id="246191"/>
    <lineage>
        <taxon>Bacteria</taxon>
        <taxon>Pseudomonadati</taxon>
        <taxon>Thermodesulfobacteriota</taxon>
        <taxon>Desulfovibrionia</taxon>
        <taxon>Desulfovibrionales</taxon>
        <taxon>Desulfovibrionaceae</taxon>
        <taxon>Maridesulfovibrio</taxon>
    </lineage>
</organism>
<dbReference type="Proteomes" id="UP000199053">
    <property type="component" value="Unassembled WGS sequence"/>
</dbReference>
<name>A0A1G9LFS9_9BACT</name>
<evidence type="ECO:0008006" key="3">
    <source>
        <dbReference type="Google" id="ProtNLM"/>
    </source>
</evidence>